<dbReference type="EMBL" id="CAEZXP010000001">
    <property type="protein sequence ID" value="CAB4692686.1"/>
    <property type="molecule type" value="Genomic_DNA"/>
</dbReference>
<organism evidence="1">
    <name type="scientific">freshwater metagenome</name>
    <dbReference type="NCBI Taxonomy" id="449393"/>
    <lineage>
        <taxon>unclassified sequences</taxon>
        <taxon>metagenomes</taxon>
        <taxon>ecological metagenomes</taxon>
    </lineage>
</organism>
<accession>A0A6J6P1M7</accession>
<name>A0A6J6P1M7_9ZZZZ</name>
<proteinExistence type="predicted"/>
<dbReference type="PROSITE" id="PS51257">
    <property type="entry name" value="PROKAR_LIPOPROTEIN"/>
    <property type="match status" value="1"/>
</dbReference>
<protein>
    <submittedName>
        <fullName evidence="1">Unannotated protein</fullName>
    </submittedName>
</protein>
<evidence type="ECO:0000313" key="1">
    <source>
        <dbReference type="EMBL" id="CAB4692686.1"/>
    </source>
</evidence>
<reference evidence="1" key="1">
    <citation type="submission" date="2020-05" db="EMBL/GenBank/DDBJ databases">
        <authorList>
            <person name="Chiriac C."/>
            <person name="Salcher M."/>
            <person name="Ghai R."/>
            <person name="Kavagutti S V."/>
        </authorList>
    </citation>
    <scope>NUCLEOTIDE SEQUENCE</scope>
</reference>
<sequence length="149" mass="15326">MKRALALVLVSIAVVALAGCGGSSKPKPLSKADYTSQMGKLGTDLSASINKIGNAGSSTKKIESALTQAQVELRAAADRMAAMTAPADIQDQHAKLVKGVRELADDLDTIKTKIDKGDLSAILAITTLTGIKDISDASEAITKAGYNIG</sequence>
<dbReference type="AlphaFoldDB" id="A0A6J6P1M7"/>
<gene>
    <name evidence="1" type="ORF">UFOPK2399_00833</name>
</gene>